<protein>
    <submittedName>
        <fullName evidence="3">Alpha/beta hydrolase</fullName>
    </submittedName>
</protein>
<dbReference type="AlphaFoldDB" id="A0A975G340"/>
<feature type="domain" description="AB hydrolase-1" evidence="2">
    <location>
        <begin position="28"/>
        <end position="270"/>
    </location>
</feature>
<evidence type="ECO:0000256" key="1">
    <source>
        <dbReference type="ARBA" id="ARBA00022801"/>
    </source>
</evidence>
<dbReference type="InterPro" id="IPR000639">
    <property type="entry name" value="Epox_hydrolase-like"/>
</dbReference>
<gene>
    <name evidence="3" type="ORF">KCG34_07345</name>
</gene>
<keyword evidence="4" id="KW-1185">Reference proteome</keyword>
<keyword evidence="1 3" id="KW-0378">Hydrolase</keyword>
<reference evidence="3" key="1">
    <citation type="submission" date="2021-04" db="EMBL/GenBank/DDBJ databases">
        <title>The complete genome sequence of Caulobacter sp. S6.</title>
        <authorList>
            <person name="Tang Y."/>
            <person name="Ouyang W."/>
            <person name="Liu Q."/>
            <person name="Huang B."/>
            <person name="Guo Z."/>
            <person name="Lei P."/>
        </authorList>
    </citation>
    <scope>NUCLEOTIDE SEQUENCE</scope>
    <source>
        <strain evidence="3">S6</strain>
    </source>
</reference>
<dbReference type="GO" id="GO:0016787">
    <property type="term" value="F:hydrolase activity"/>
    <property type="evidence" value="ECO:0007669"/>
    <property type="project" value="UniProtKB-KW"/>
</dbReference>
<accession>A0A975G340</accession>
<evidence type="ECO:0000313" key="4">
    <source>
        <dbReference type="Proteomes" id="UP000676409"/>
    </source>
</evidence>
<dbReference type="EMBL" id="CP073078">
    <property type="protein sequence ID" value="QUD89678.1"/>
    <property type="molecule type" value="Genomic_DNA"/>
</dbReference>
<dbReference type="PRINTS" id="PR00111">
    <property type="entry name" value="ABHYDROLASE"/>
</dbReference>
<dbReference type="PRINTS" id="PR00412">
    <property type="entry name" value="EPOXHYDRLASE"/>
</dbReference>
<evidence type="ECO:0000313" key="3">
    <source>
        <dbReference type="EMBL" id="QUD89678.1"/>
    </source>
</evidence>
<dbReference type="Proteomes" id="UP000676409">
    <property type="component" value="Chromosome"/>
</dbReference>
<dbReference type="PANTHER" id="PTHR43329">
    <property type="entry name" value="EPOXIDE HYDROLASE"/>
    <property type="match status" value="1"/>
</dbReference>
<dbReference type="RefSeq" id="WP_211939730.1">
    <property type="nucleotide sequence ID" value="NZ_CP073078.1"/>
</dbReference>
<dbReference type="InterPro" id="IPR000073">
    <property type="entry name" value="AB_hydrolase_1"/>
</dbReference>
<name>A0A975G340_9CAUL</name>
<dbReference type="Gene3D" id="3.40.50.1820">
    <property type="entry name" value="alpha/beta hydrolase"/>
    <property type="match status" value="1"/>
</dbReference>
<dbReference type="KEGG" id="caul:KCG34_07345"/>
<evidence type="ECO:0000259" key="2">
    <source>
        <dbReference type="Pfam" id="PF00561"/>
    </source>
</evidence>
<dbReference type="InterPro" id="IPR029058">
    <property type="entry name" value="AB_hydrolase_fold"/>
</dbReference>
<proteinExistence type="predicted"/>
<organism evidence="3 4">
    <name type="scientific">Phenylobacterium montanum</name>
    <dbReference type="NCBI Taxonomy" id="2823693"/>
    <lineage>
        <taxon>Bacteria</taxon>
        <taxon>Pseudomonadati</taxon>
        <taxon>Pseudomonadota</taxon>
        <taxon>Alphaproteobacteria</taxon>
        <taxon>Caulobacterales</taxon>
        <taxon>Caulobacteraceae</taxon>
        <taxon>Phenylobacterium</taxon>
    </lineage>
</organism>
<dbReference type="SUPFAM" id="SSF53474">
    <property type="entry name" value="alpha/beta-Hydrolases"/>
    <property type="match status" value="1"/>
</dbReference>
<sequence length="286" mass="31518">MTPDQFTHHTADLGEVTLHYVTAGGGEPVVLLHGWPQTWFMWRDVIPLLAQHFAVVAPDMRGLGDSSRPKSGYDKMTVARDIADLMTCLGHQRFRVVAHDWGGPVAFALAAQFPERVLAMAIFDAPVPGDGGDVVHHNRWHFGFHALPGLPEALTEGREDIYLRFFYKFGGARPDAISEEAQAEYVRAYAQPGAMTAGFNYYRAVPQDIADNGAFLNAGKRLEMPILVYGGDPNTRGRGLSALESWRRVAAHVTGGVAENCGHWIPEERPDFVATEVIRHFRSVGA</sequence>
<dbReference type="Pfam" id="PF00561">
    <property type="entry name" value="Abhydrolase_1"/>
    <property type="match status" value="1"/>
</dbReference>